<dbReference type="AlphaFoldDB" id="M7SA45"/>
<sequence>MTRRLPDQFSKSESDSEWEIVEPPHTRNRPPNLKESNFSPADMTGPVAGPQSIHSSHSSLSASSACGRQRLATTSNPDSENTDSTVKAVNGVKERDAVTPSVPDRLFSVINHDFDCGHEGAIKPLTEQAMRALNYEYSARPCPYDLSAWVNAGQLPFGGQDQPLDLSSSMMMPESHARTVITSGTSSSWDMVTAPTVQSSDPIAEDVCATGHQFADCSKIPDNISDDLMED</sequence>
<feature type="compositionally biased region" description="Low complexity" evidence="1">
    <location>
        <begin position="52"/>
        <end position="65"/>
    </location>
</feature>
<evidence type="ECO:0000313" key="3">
    <source>
        <dbReference type="Proteomes" id="UP000012174"/>
    </source>
</evidence>
<feature type="compositionally biased region" description="Polar residues" evidence="1">
    <location>
        <begin position="71"/>
        <end position="85"/>
    </location>
</feature>
<protein>
    <submittedName>
        <fullName evidence="2">Uncharacterized protein</fullName>
    </submittedName>
</protein>
<proteinExistence type="predicted"/>
<dbReference type="KEGG" id="ela:UCREL1_10045"/>
<dbReference type="Proteomes" id="UP000012174">
    <property type="component" value="Unassembled WGS sequence"/>
</dbReference>
<reference evidence="3" key="1">
    <citation type="journal article" date="2013" name="Genome Announc.">
        <title>Draft genome sequence of the grapevine dieback fungus Eutypa lata UCR-EL1.</title>
        <authorList>
            <person name="Blanco-Ulate B."/>
            <person name="Rolshausen P.E."/>
            <person name="Cantu D."/>
        </authorList>
    </citation>
    <scope>NUCLEOTIDE SEQUENCE [LARGE SCALE GENOMIC DNA]</scope>
    <source>
        <strain evidence="3">UCR-EL1</strain>
    </source>
</reference>
<gene>
    <name evidence="2" type="ORF">UCREL1_10045</name>
</gene>
<keyword evidence="3" id="KW-1185">Reference proteome</keyword>
<feature type="compositionally biased region" description="Basic and acidic residues" evidence="1">
    <location>
        <begin position="1"/>
        <end position="14"/>
    </location>
</feature>
<evidence type="ECO:0000256" key="1">
    <source>
        <dbReference type="SAM" id="MobiDB-lite"/>
    </source>
</evidence>
<dbReference type="EMBL" id="KB707315">
    <property type="protein sequence ID" value="EMR63014.1"/>
    <property type="molecule type" value="Genomic_DNA"/>
</dbReference>
<dbReference type="HOGENOM" id="CLU_1199829_0_0_1"/>
<dbReference type="OrthoDB" id="4629580at2759"/>
<name>M7SA45_EUTLA</name>
<accession>M7SA45</accession>
<organism evidence="2 3">
    <name type="scientific">Eutypa lata (strain UCR-EL1)</name>
    <name type="common">Grapevine dieback disease fungus</name>
    <name type="synonym">Eutypa armeniacae</name>
    <dbReference type="NCBI Taxonomy" id="1287681"/>
    <lineage>
        <taxon>Eukaryota</taxon>
        <taxon>Fungi</taxon>
        <taxon>Dikarya</taxon>
        <taxon>Ascomycota</taxon>
        <taxon>Pezizomycotina</taxon>
        <taxon>Sordariomycetes</taxon>
        <taxon>Xylariomycetidae</taxon>
        <taxon>Xylariales</taxon>
        <taxon>Diatrypaceae</taxon>
        <taxon>Eutypa</taxon>
    </lineage>
</organism>
<feature type="region of interest" description="Disordered" evidence="1">
    <location>
        <begin position="1"/>
        <end position="85"/>
    </location>
</feature>
<evidence type="ECO:0000313" key="2">
    <source>
        <dbReference type="EMBL" id="EMR63014.1"/>
    </source>
</evidence>